<evidence type="ECO:0000313" key="4">
    <source>
        <dbReference type="EMBL" id="AWV20630.1"/>
    </source>
</evidence>
<feature type="domain" description="Tyr recombinase" evidence="3">
    <location>
        <begin position="152"/>
        <end position="341"/>
    </location>
</feature>
<dbReference type="GO" id="GO:0015074">
    <property type="term" value="P:DNA integration"/>
    <property type="evidence" value="ECO:0007669"/>
    <property type="project" value="InterPro"/>
</dbReference>
<dbReference type="RefSeq" id="WP_265548389.1">
    <property type="nucleotide sequence ID" value="NZ_CP025065.1"/>
</dbReference>
<name>A0A4Y1MSH3_9PROT</name>
<geneLocation type="plasmid" evidence="4">
    <name>p1-AD2</name>
</geneLocation>
<keyword evidence="1" id="KW-0238">DNA-binding</keyword>
<dbReference type="CDD" id="cd00799">
    <property type="entry name" value="INT_Cre_C"/>
    <property type="match status" value="1"/>
</dbReference>
<dbReference type="InterPro" id="IPR013762">
    <property type="entry name" value="Integrase-like_cat_sf"/>
</dbReference>
<dbReference type="SUPFAM" id="SSF47823">
    <property type="entry name" value="lambda integrase-like, N-terminal domain"/>
    <property type="match status" value="1"/>
</dbReference>
<sequence length="347" mass="37213">MVGPKWDEEHDASENGLIEAPSAVLRVAAALPTGVIPSTVSAQEIADRLAKHAHKARGAYAPETVRAMAKGSAAWFRWCAGRDACGLPTSPDVLAEYVDALAAQGRKVSGIRQAVWAVGALHRATRFPDPATDEAVRLALKRVARAYGSRQRQAAPIVEDDERMILRLAGKSPRELRDVALLLVMRDLLARRSEVVALQVEDLTFARDGTATALIRRSKTDQGGQGKVLWLGPATVARLRAWMSAAAITTGPVFRAVNKAGVPGHQLDAGSVPGILKRLAELAGLDPETISGHSCRVGMAQDLSASGADVARLMEAGRWKSPMMPARYTERQEAARGAVAMFRQRRG</sequence>
<gene>
    <name evidence="4" type="ORF">RADP37_04973</name>
</gene>
<dbReference type="EMBL" id="CP025188">
    <property type="protein sequence ID" value="AWV20630.1"/>
    <property type="molecule type" value="Genomic_DNA"/>
</dbReference>
<dbReference type="GO" id="GO:0003677">
    <property type="term" value="F:DNA binding"/>
    <property type="evidence" value="ECO:0007669"/>
    <property type="project" value="UniProtKB-KW"/>
</dbReference>
<dbReference type="PANTHER" id="PTHR34605">
    <property type="entry name" value="PHAGE_INTEGRASE DOMAIN-CONTAINING PROTEIN"/>
    <property type="match status" value="1"/>
</dbReference>
<proteinExistence type="predicted"/>
<dbReference type="InterPro" id="IPR052925">
    <property type="entry name" value="Phage_Integrase-like_Recomb"/>
</dbReference>
<dbReference type="SUPFAM" id="SSF56349">
    <property type="entry name" value="DNA breaking-rejoining enzymes"/>
    <property type="match status" value="1"/>
</dbReference>
<keyword evidence="4" id="KW-0614">Plasmid</keyword>
<dbReference type="Pfam" id="PF00589">
    <property type="entry name" value="Phage_integrase"/>
    <property type="match status" value="1"/>
</dbReference>
<dbReference type="GO" id="GO:0006310">
    <property type="term" value="P:DNA recombination"/>
    <property type="evidence" value="ECO:0007669"/>
    <property type="project" value="UniProtKB-KW"/>
</dbReference>
<dbReference type="PROSITE" id="PS51898">
    <property type="entry name" value="TYR_RECOMBINASE"/>
    <property type="match status" value="1"/>
</dbReference>
<dbReference type="InterPro" id="IPR002104">
    <property type="entry name" value="Integrase_catalytic"/>
</dbReference>
<dbReference type="Gene3D" id="1.10.443.10">
    <property type="entry name" value="Intergrase catalytic core"/>
    <property type="match status" value="1"/>
</dbReference>
<dbReference type="InterPro" id="IPR010998">
    <property type="entry name" value="Integrase_recombinase_N"/>
</dbReference>
<dbReference type="Gene3D" id="1.10.150.130">
    <property type="match status" value="1"/>
</dbReference>
<accession>A0A4Y1MSH3</accession>
<keyword evidence="2" id="KW-0233">DNA recombination</keyword>
<organism evidence="4">
    <name type="scientific">Roseomonas mucosa</name>
    <dbReference type="NCBI Taxonomy" id="207340"/>
    <lineage>
        <taxon>Bacteria</taxon>
        <taxon>Pseudomonadati</taxon>
        <taxon>Pseudomonadota</taxon>
        <taxon>Alphaproteobacteria</taxon>
        <taxon>Acetobacterales</taxon>
        <taxon>Roseomonadaceae</taxon>
        <taxon>Roseomonas</taxon>
    </lineage>
</organism>
<dbReference type="PANTHER" id="PTHR34605:SF4">
    <property type="entry name" value="DNA ADENINE METHYLTRANSFERASE"/>
    <property type="match status" value="1"/>
</dbReference>
<evidence type="ECO:0000259" key="3">
    <source>
        <dbReference type="PROSITE" id="PS51898"/>
    </source>
</evidence>
<protein>
    <submittedName>
        <fullName evidence="4">DNA integration/recombination/inversion protein</fullName>
    </submittedName>
</protein>
<dbReference type="AlphaFoldDB" id="A0A4Y1MSH3"/>
<reference evidence="4" key="1">
    <citation type="submission" date="2017-12" db="EMBL/GenBank/DDBJ databases">
        <authorList>
            <person name="Martens C."/>
            <person name="Dahlstrom E."/>
            <person name="Barbian K."/>
            <person name="Sykora L."/>
            <person name="Ricklefs S."/>
            <person name="Bruno D."/>
            <person name="Anzick I."/>
            <person name="Myles I."/>
            <person name="Datta S.K."/>
        </authorList>
    </citation>
    <scope>NUCLEOTIDE SEQUENCE</scope>
    <source>
        <strain evidence="4">AD2</strain>
        <plasmid evidence="4">p1-AD2</plasmid>
    </source>
</reference>
<evidence type="ECO:0000256" key="1">
    <source>
        <dbReference type="ARBA" id="ARBA00023125"/>
    </source>
</evidence>
<evidence type="ECO:0000256" key="2">
    <source>
        <dbReference type="ARBA" id="ARBA00023172"/>
    </source>
</evidence>
<dbReference type="InterPro" id="IPR011010">
    <property type="entry name" value="DNA_brk_join_enz"/>
</dbReference>